<keyword evidence="5" id="KW-0411">Iron-sulfur</keyword>
<gene>
    <name evidence="8" type="ORF">SAMN05421508_107147</name>
</gene>
<dbReference type="CDD" id="cd01335">
    <property type="entry name" value="Radical_SAM"/>
    <property type="match status" value="1"/>
</dbReference>
<dbReference type="EMBL" id="OCNJ01000007">
    <property type="protein sequence ID" value="SOD97979.1"/>
    <property type="molecule type" value="Genomic_DNA"/>
</dbReference>
<dbReference type="Gene3D" id="3.40.50.280">
    <property type="entry name" value="Cobalamin-binding domain"/>
    <property type="match status" value="1"/>
</dbReference>
<comment type="cofactor">
    <cofactor evidence="1">
        <name>[4Fe-4S] cluster</name>
        <dbReference type="ChEBI" id="CHEBI:49883"/>
    </cofactor>
</comment>
<dbReference type="Gene3D" id="3.80.30.20">
    <property type="entry name" value="tm_1862 like domain"/>
    <property type="match status" value="1"/>
</dbReference>
<evidence type="ECO:0000256" key="3">
    <source>
        <dbReference type="ARBA" id="ARBA00022723"/>
    </source>
</evidence>
<evidence type="ECO:0000259" key="7">
    <source>
        <dbReference type="PROSITE" id="PS51918"/>
    </source>
</evidence>
<dbReference type="Proteomes" id="UP000219621">
    <property type="component" value="Unassembled WGS sequence"/>
</dbReference>
<evidence type="ECO:0000259" key="6">
    <source>
        <dbReference type="PROSITE" id="PS51332"/>
    </source>
</evidence>
<dbReference type="RefSeq" id="WP_097280251.1">
    <property type="nucleotide sequence ID" value="NZ_OCNJ01000007.1"/>
</dbReference>
<evidence type="ECO:0000256" key="4">
    <source>
        <dbReference type="ARBA" id="ARBA00023004"/>
    </source>
</evidence>
<dbReference type="SFLD" id="SFLDG01082">
    <property type="entry name" value="B12-binding_domain_containing"/>
    <property type="match status" value="1"/>
</dbReference>
<protein>
    <submittedName>
        <fullName evidence="8">B12-binding domain/radical SAM domain protein, rhizo-twelve system</fullName>
    </submittedName>
</protein>
<dbReference type="GO" id="GO:0031419">
    <property type="term" value="F:cobalamin binding"/>
    <property type="evidence" value="ECO:0007669"/>
    <property type="project" value="InterPro"/>
</dbReference>
<dbReference type="InterPro" id="IPR023404">
    <property type="entry name" value="rSAM_horseshoe"/>
</dbReference>
<dbReference type="PROSITE" id="PS51918">
    <property type="entry name" value="RADICAL_SAM"/>
    <property type="match status" value="1"/>
</dbReference>
<organism evidence="8 9">
    <name type="scientific">Caenispirillum bisanense</name>
    <dbReference type="NCBI Taxonomy" id="414052"/>
    <lineage>
        <taxon>Bacteria</taxon>
        <taxon>Pseudomonadati</taxon>
        <taxon>Pseudomonadota</taxon>
        <taxon>Alphaproteobacteria</taxon>
        <taxon>Rhodospirillales</taxon>
        <taxon>Novispirillaceae</taxon>
        <taxon>Caenispirillum</taxon>
    </lineage>
</organism>
<evidence type="ECO:0000313" key="8">
    <source>
        <dbReference type="EMBL" id="SOD97979.1"/>
    </source>
</evidence>
<evidence type="ECO:0000313" key="9">
    <source>
        <dbReference type="Proteomes" id="UP000219621"/>
    </source>
</evidence>
<dbReference type="SFLD" id="SFLDS00029">
    <property type="entry name" value="Radical_SAM"/>
    <property type="match status" value="1"/>
</dbReference>
<feature type="domain" description="B12-binding" evidence="6">
    <location>
        <begin position="9"/>
        <end position="151"/>
    </location>
</feature>
<keyword evidence="2" id="KW-0949">S-adenosyl-L-methionine</keyword>
<dbReference type="GO" id="GO:0003824">
    <property type="term" value="F:catalytic activity"/>
    <property type="evidence" value="ECO:0007669"/>
    <property type="project" value="InterPro"/>
</dbReference>
<dbReference type="InterPro" id="IPR007197">
    <property type="entry name" value="rSAM"/>
</dbReference>
<dbReference type="InterPro" id="IPR027559">
    <property type="entry name" value="B12_rSAM_oligo"/>
</dbReference>
<dbReference type="NCBIfam" id="TIGR04295">
    <property type="entry name" value="B12_rSAM_oligo"/>
    <property type="match status" value="1"/>
</dbReference>
<dbReference type="Pfam" id="PF04055">
    <property type="entry name" value="Radical_SAM"/>
    <property type="match status" value="1"/>
</dbReference>
<dbReference type="GO" id="GO:0005829">
    <property type="term" value="C:cytosol"/>
    <property type="evidence" value="ECO:0007669"/>
    <property type="project" value="TreeGrafter"/>
</dbReference>
<evidence type="ECO:0000256" key="1">
    <source>
        <dbReference type="ARBA" id="ARBA00001966"/>
    </source>
</evidence>
<dbReference type="OrthoDB" id="9801424at2"/>
<evidence type="ECO:0000256" key="2">
    <source>
        <dbReference type="ARBA" id="ARBA00022691"/>
    </source>
</evidence>
<dbReference type="InterPro" id="IPR058240">
    <property type="entry name" value="rSAM_sf"/>
</dbReference>
<dbReference type="InterPro" id="IPR006158">
    <property type="entry name" value="Cobalamin-bd"/>
</dbReference>
<dbReference type="GO" id="GO:0051536">
    <property type="term" value="F:iron-sulfur cluster binding"/>
    <property type="evidence" value="ECO:0007669"/>
    <property type="project" value="UniProtKB-KW"/>
</dbReference>
<name>A0A286GSD1_9PROT</name>
<dbReference type="Pfam" id="PF02310">
    <property type="entry name" value="B12-binding"/>
    <property type="match status" value="1"/>
</dbReference>
<keyword evidence="3" id="KW-0479">Metal-binding</keyword>
<dbReference type="AlphaFoldDB" id="A0A286GSD1"/>
<dbReference type="SUPFAM" id="SSF102114">
    <property type="entry name" value="Radical SAM enzymes"/>
    <property type="match status" value="1"/>
</dbReference>
<reference evidence="8 9" key="1">
    <citation type="submission" date="2017-09" db="EMBL/GenBank/DDBJ databases">
        <authorList>
            <person name="Ehlers B."/>
            <person name="Leendertz F.H."/>
        </authorList>
    </citation>
    <scope>NUCLEOTIDE SEQUENCE [LARGE SCALE GENOMIC DNA]</scope>
    <source>
        <strain evidence="8 9">USBA 140</strain>
    </source>
</reference>
<dbReference type="InterPro" id="IPR051198">
    <property type="entry name" value="BchE-like"/>
</dbReference>
<feature type="domain" description="Radical SAM core" evidence="7">
    <location>
        <begin position="200"/>
        <end position="411"/>
    </location>
</feature>
<sequence>MKVCLVNPPWTFDGSIYFGCREPHLPLELGYAKALLERAGHEAVLVDGHLEGLSLAEVRDRIAAFAPDMTAVTTAPTYLFWRCAPPELRVPQELIESVRDVAGDIVAVGPHASTTPRAALKKLGLDTVVMGECEETLVRLANREDRRAIPGVAIRDPAMESGFKVTGGPQAARFTDLPALRWPDDWVRRHRHHHHRFDGEPTGPGAEVEASRGCPFSCSFCAKENFRDKYRRRDLAVLLEEIDGLIAQGVEYLYFVDEIFLPDRALLEALVDRPVKFGIQTRLDLWKFDMIDLLGRAGCVSIEAGVESITPEGRALLDKNCKLGTDELTERLVAAKKVVPFVQANLIELPTDDDAEIAAWREVVRERGVWANDPVPLFPYPGSPDYRKLFGLPDDQAWERAMDYYLTHYVDFSDIQEDKPLPLAALERRAAE</sequence>
<dbReference type="PANTHER" id="PTHR43409:SF7">
    <property type="entry name" value="BLL1977 PROTEIN"/>
    <property type="match status" value="1"/>
</dbReference>
<keyword evidence="9" id="KW-1185">Reference proteome</keyword>
<proteinExistence type="predicted"/>
<dbReference type="PROSITE" id="PS51332">
    <property type="entry name" value="B12_BINDING"/>
    <property type="match status" value="1"/>
</dbReference>
<dbReference type="PANTHER" id="PTHR43409">
    <property type="entry name" value="ANAEROBIC MAGNESIUM-PROTOPORPHYRIN IX MONOMETHYL ESTER CYCLASE-RELATED"/>
    <property type="match status" value="1"/>
</dbReference>
<evidence type="ECO:0000256" key="5">
    <source>
        <dbReference type="ARBA" id="ARBA00023014"/>
    </source>
</evidence>
<dbReference type="GO" id="GO:0046872">
    <property type="term" value="F:metal ion binding"/>
    <property type="evidence" value="ECO:0007669"/>
    <property type="project" value="UniProtKB-KW"/>
</dbReference>
<dbReference type="SMART" id="SM00729">
    <property type="entry name" value="Elp3"/>
    <property type="match status" value="1"/>
</dbReference>
<keyword evidence="4" id="KW-0408">Iron</keyword>
<dbReference type="InterPro" id="IPR006638">
    <property type="entry name" value="Elp3/MiaA/NifB-like_rSAM"/>
</dbReference>
<accession>A0A286GSD1</accession>